<name>A0AAW7ZEW6_9FIRM</name>
<sequence>MGQSLHEKEIATQSKADILLREFWLKEVFLRWEWWLLLALTIIPWIIWWKYIDRRRLFEILTYGFLVMTVSSFFDAIGVEFDLWDYKYQLVPLFDIFITYDMSIMPVIYMAIYQKFDKWKSFIIANTIVAAIFAFISEPLLVWLDFYLLLKWKYIYSFPIYIAIAIVLKWVMVCLKKYSLKP</sequence>
<keyword evidence="1" id="KW-1133">Transmembrane helix</keyword>
<feature type="transmembrane region" description="Helical" evidence="1">
    <location>
        <begin position="154"/>
        <end position="175"/>
    </location>
</feature>
<feature type="transmembrane region" description="Helical" evidence="1">
    <location>
        <begin position="124"/>
        <end position="148"/>
    </location>
</feature>
<dbReference type="InterPro" id="IPR048147">
    <property type="entry name" value="CBO0543-like"/>
</dbReference>
<evidence type="ECO:0000313" key="3">
    <source>
        <dbReference type="Proteomes" id="UP001172911"/>
    </source>
</evidence>
<accession>A0AAW7ZEW6</accession>
<comment type="caution">
    <text evidence="2">The sequence shown here is derived from an EMBL/GenBank/DDBJ whole genome shotgun (WGS) entry which is preliminary data.</text>
</comment>
<feature type="transmembrane region" description="Helical" evidence="1">
    <location>
        <begin position="60"/>
        <end position="79"/>
    </location>
</feature>
<reference evidence="2" key="1">
    <citation type="journal article" date="2023" name="J. Hazard. Mater.">
        <title>Anaerobic biodegradation of pyrene and benzo[a]pyrene by a new sulfate-reducing Desulforamulus aquiferis strain DSA.</title>
        <authorList>
            <person name="Zhang Z."/>
            <person name="Sun J."/>
            <person name="Gong X."/>
            <person name="Wang C."/>
            <person name="Wang H."/>
        </authorList>
    </citation>
    <scope>NUCLEOTIDE SEQUENCE</scope>
    <source>
        <strain evidence="2">DSA</strain>
    </source>
</reference>
<feature type="transmembrane region" description="Helical" evidence="1">
    <location>
        <begin position="29"/>
        <end position="48"/>
    </location>
</feature>
<proteinExistence type="predicted"/>
<evidence type="ECO:0000313" key="2">
    <source>
        <dbReference type="EMBL" id="MDO7788273.1"/>
    </source>
</evidence>
<dbReference type="EMBL" id="JARPTC010000020">
    <property type="protein sequence ID" value="MDO7788273.1"/>
    <property type="molecule type" value="Genomic_DNA"/>
</dbReference>
<dbReference type="NCBIfam" id="NF041644">
    <property type="entry name" value="CBO0543_fam"/>
    <property type="match status" value="1"/>
</dbReference>
<keyword evidence="1" id="KW-0472">Membrane</keyword>
<dbReference type="Proteomes" id="UP001172911">
    <property type="component" value="Unassembled WGS sequence"/>
</dbReference>
<dbReference type="RefSeq" id="WP_304544061.1">
    <property type="nucleotide sequence ID" value="NZ_JARPTC010000020.1"/>
</dbReference>
<evidence type="ECO:0000256" key="1">
    <source>
        <dbReference type="SAM" id="Phobius"/>
    </source>
</evidence>
<protein>
    <submittedName>
        <fullName evidence="2">Uncharacterized protein</fullName>
    </submittedName>
</protein>
<organism evidence="2 3">
    <name type="scientific">Desulforamulus aquiferis</name>
    <dbReference type="NCBI Taxonomy" id="1397668"/>
    <lineage>
        <taxon>Bacteria</taxon>
        <taxon>Bacillati</taxon>
        <taxon>Bacillota</taxon>
        <taxon>Clostridia</taxon>
        <taxon>Eubacteriales</taxon>
        <taxon>Peptococcaceae</taxon>
        <taxon>Desulforamulus</taxon>
    </lineage>
</organism>
<reference evidence="2" key="2">
    <citation type="submission" date="2023-03" db="EMBL/GenBank/DDBJ databases">
        <authorList>
            <person name="Zhang Z."/>
        </authorList>
    </citation>
    <scope>NUCLEOTIDE SEQUENCE</scope>
    <source>
        <strain evidence="2">DSA</strain>
    </source>
</reference>
<keyword evidence="3" id="KW-1185">Reference proteome</keyword>
<gene>
    <name evidence="2" type="ORF">P6N53_13660</name>
</gene>
<dbReference type="AlphaFoldDB" id="A0AAW7ZEW6"/>
<keyword evidence="1" id="KW-0812">Transmembrane</keyword>
<feature type="transmembrane region" description="Helical" evidence="1">
    <location>
        <begin position="91"/>
        <end position="112"/>
    </location>
</feature>